<proteinExistence type="predicted"/>
<dbReference type="GO" id="GO:0043565">
    <property type="term" value="F:sequence-specific DNA binding"/>
    <property type="evidence" value="ECO:0007669"/>
    <property type="project" value="InterPro"/>
</dbReference>
<dbReference type="InterPro" id="IPR002197">
    <property type="entry name" value="HTH_Fis"/>
</dbReference>
<evidence type="ECO:0000313" key="3">
    <source>
        <dbReference type="EMBL" id="THC92501.1"/>
    </source>
</evidence>
<organism evidence="3 4">
    <name type="scientific">Aspergillus tanneri</name>
    <dbReference type="NCBI Taxonomy" id="1220188"/>
    <lineage>
        <taxon>Eukaryota</taxon>
        <taxon>Fungi</taxon>
        <taxon>Dikarya</taxon>
        <taxon>Ascomycota</taxon>
        <taxon>Pezizomycotina</taxon>
        <taxon>Eurotiomycetes</taxon>
        <taxon>Eurotiomycetidae</taxon>
        <taxon>Eurotiales</taxon>
        <taxon>Aspergillaceae</taxon>
        <taxon>Aspergillus</taxon>
        <taxon>Aspergillus subgen. Circumdati</taxon>
    </lineage>
</organism>
<dbReference type="Gene3D" id="1.10.10.60">
    <property type="entry name" value="Homeodomain-like"/>
    <property type="match status" value="1"/>
</dbReference>
<dbReference type="STRING" id="1220188.A0A4S3JH30"/>
<dbReference type="Pfam" id="PF02954">
    <property type="entry name" value="HTH_8"/>
    <property type="match status" value="1"/>
</dbReference>
<evidence type="ECO:0000256" key="1">
    <source>
        <dbReference type="SAM" id="MobiDB-lite"/>
    </source>
</evidence>
<evidence type="ECO:0000259" key="2">
    <source>
        <dbReference type="Pfam" id="PF02954"/>
    </source>
</evidence>
<protein>
    <recommendedName>
        <fullName evidence="2">DNA binding HTH domain-containing protein</fullName>
    </recommendedName>
</protein>
<dbReference type="SUPFAM" id="SSF46689">
    <property type="entry name" value="Homeodomain-like"/>
    <property type="match status" value="1"/>
</dbReference>
<feature type="domain" description="DNA binding HTH" evidence="2">
    <location>
        <begin position="19"/>
        <end position="47"/>
    </location>
</feature>
<accession>A0A4S3JH30</accession>
<dbReference type="Proteomes" id="UP000308092">
    <property type="component" value="Unassembled WGS sequence"/>
</dbReference>
<comment type="caution">
    <text evidence="3">The sequence shown here is derived from an EMBL/GenBank/DDBJ whole genome shotgun (WGS) entry which is preliminary data.</text>
</comment>
<sequence length="72" mass="7841">MTKSADFDESRMAQACKLALAQKKPNIAKIARELGVSRTTLADRVKKAKSPPTPTTPLKNALSPYQEKALTN</sequence>
<dbReference type="AlphaFoldDB" id="A0A4S3JH30"/>
<name>A0A4S3JH30_9EURO</name>
<reference evidence="3 4" key="1">
    <citation type="submission" date="2019-03" db="EMBL/GenBank/DDBJ databases">
        <title>The genome sequence of a newly discovered highly antifungal drug resistant Aspergillus species, Aspergillus tanneri NIH 1004.</title>
        <authorList>
            <person name="Mounaud S."/>
            <person name="Singh I."/>
            <person name="Joardar V."/>
            <person name="Pakala S."/>
            <person name="Pakala S."/>
            <person name="Venepally P."/>
            <person name="Hoover J."/>
            <person name="Nierman W."/>
            <person name="Chung J."/>
            <person name="Losada L."/>
        </authorList>
    </citation>
    <scope>NUCLEOTIDE SEQUENCE [LARGE SCALE GENOMIC DNA]</scope>
    <source>
        <strain evidence="3 4">NIH1004</strain>
    </source>
</reference>
<dbReference type="InterPro" id="IPR009057">
    <property type="entry name" value="Homeodomain-like_sf"/>
</dbReference>
<evidence type="ECO:0000313" key="4">
    <source>
        <dbReference type="Proteomes" id="UP000308092"/>
    </source>
</evidence>
<feature type="region of interest" description="Disordered" evidence="1">
    <location>
        <begin position="42"/>
        <end position="72"/>
    </location>
</feature>
<dbReference type="EMBL" id="SOSA01000330">
    <property type="protein sequence ID" value="THC92501.1"/>
    <property type="molecule type" value="Genomic_DNA"/>
</dbReference>
<keyword evidence="4" id="KW-1185">Reference proteome</keyword>
<gene>
    <name evidence="3" type="ORF">EYZ11_008039</name>
</gene>
<dbReference type="VEuPathDB" id="FungiDB:EYZ11_008039"/>